<gene>
    <name evidence="2" type="ORF">BG61_22685</name>
</gene>
<keyword evidence="1" id="KW-1133">Transmembrane helix</keyword>
<reference evidence="2 3" key="1">
    <citation type="submission" date="2014-03" db="EMBL/GenBank/DDBJ databases">
        <title>Draft Genome Sequences of Four Burkholderia Strains.</title>
        <authorList>
            <person name="Liu X.Y."/>
            <person name="Li C.X."/>
            <person name="Xu J.H."/>
        </authorList>
    </citation>
    <scope>NUCLEOTIDE SEQUENCE [LARGE SCALE GENOMIC DNA]</scope>
    <source>
        <strain evidence="2 3">DSM 50014</strain>
    </source>
</reference>
<organism evidence="2 3">
    <name type="scientific">Caballeronia glathei</name>
    <dbReference type="NCBI Taxonomy" id="60547"/>
    <lineage>
        <taxon>Bacteria</taxon>
        <taxon>Pseudomonadati</taxon>
        <taxon>Pseudomonadota</taxon>
        <taxon>Betaproteobacteria</taxon>
        <taxon>Burkholderiales</taxon>
        <taxon>Burkholderiaceae</taxon>
        <taxon>Caballeronia</taxon>
    </lineage>
</organism>
<name>A0A069PLK7_9BURK</name>
<keyword evidence="3" id="KW-1185">Reference proteome</keyword>
<keyword evidence="1" id="KW-0812">Transmembrane</keyword>
<accession>A0A069PLK7</accession>
<evidence type="ECO:0000313" key="3">
    <source>
        <dbReference type="Proteomes" id="UP000027466"/>
    </source>
</evidence>
<evidence type="ECO:0000313" key="2">
    <source>
        <dbReference type="EMBL" id="KDR40799.1"/>
    </source>
</evidence>
<comment type="caution">
    <text evidence="2">The sequence shown here is derived from an EMBL/GenBank/DDBJ whole genome shotgun (WGS) entry which is preliminary data.</text>
</comment>
<dbReference type="RefSeq" id="WP_035941879.1">
    <property type="nucleotide sequence ID" value="NZ_CADFFX010000025.1"/>
</dbReference>
<dbReference type="AlphaFoldDB" id="A0A069PLK7"/>
<protein>
    <submittedName>
        <fullName evidence="2">Uncharacterized protein</fullName>
    </submittedName>
</protein>
<keyword evidence="1" id="KW-0472">Membrane</keyword>
<dbReference type="EMBL" id="JFHC01000035">
    <property type="protein sequence ID" value="KDR40799.1"/>
    <property type="molecule type" value="Genomic_DNA"/>
</dbReference>
<evidence type="ECO:0000256" key="1">
    <source>
        <dbReference type="SAM" id="Phobius"/>
    </source>
</evidence>
<feature type="transmembrane region" description="Helical" evidence="1">
    <location>
        <begin position="72"/>
        <end position="90"/>
    </location>
</feature>
<sequence length="124" mass="14127">MQDFAYLFRDSAVAWLQGRGDARFQRYEKYHRAELAMAPSLQPFDLERSNRRYAERCSHSQSRLVAVLDSKAFKQLSIVVVLLWGGSLLLPTVGKSQPMAAGAVLCALFVGLRVRNWRGRGKRR</sequence>
<dbReference type="Proteomes" id="UP000027466">
    <property type="component" value="Unassembled WGS sequence"/>
</dbReference>
<feature type="transmembrane region" description="Helical" evidence="1">
    <location>
        <begin position="96"/>
        <end position="114"/>
    </location>
</feature>
<proteinExistence type="predicted"/>